<evidence type="ECO:0000313" key="3">
    <source>
        <dbReference type="EMBL" id="KHG13813.1"/>
    </source>
</evidence>
<keyword evidence="3" id="KW-0675">Receptor</keyword>
<keyword evidence="1" id="KW-0472">Membrane</keyword>
<sequence>MHQSLNQILEYHLPGFFIICMLQSIVAITCGALMMFYTKEVIVLGHGHEIASKLQGSTPHDQLLIQTSESFSGLLLFTIGFVLFMVAFVKDGEFQSFFAKGCVLVHVSMATWRVCFEGKLLGFGHEWLRQALGDIALALSWIFLLVCSWREKYD</sequence>
<feature type="transmembrane region" description="Helical" evidence="1">
    <location>
        <begin position="127"/>
        <end position="149"/>
    </location>
</feature>
<feature type="transmembrane region" description="Helical" evidence="1">
    <location>
        <begin position="71"/>
        <end position="90"/>
    </location>
</feature>
<dbReference type="InterPro" id="IPR057187">
    <property type="entry name" value="DUF7865"/>
</dbReference>
<dbReference type="PANTHER" id="PTHR34274:SF5">
    <property type="entry name" value="TRANSMEMBRANE PROTEIN"/>
    <property type="match status" value="1"/>
</dbReference>
<evidence type="ECO:0000259" key="2">
    <source>
        <dbReference type="Pfam" id="PF25266"/>
    </source>
</evidence>
<protein>
    <submittedName>
        <fullName evidence="3">Putative G-protein coupled receptor</fullName>
    </submittedName>
</protein>
<feature type="domain" description="DUF7865" evidence="2">
    <location>
        <begin position="15"/>
        <end position="142"/>
    </location>
</feature>
<proteinExistence type="predicted"/>
<dbReference type="Pfam" id="PF25266">
    <property type="entry name" value="DUF7865"/>
    <property type="match status" value="1"/>
</dbReference>
<feature type="transmembrane region" description="Helical" evidence="1">
    <location>
        <begin position="12"/>
        <end position="37"/>
    </location>
</feature>
<reference evidence="4" key="1">
    <citation type="submission" date="2014-09" db="EMBL/GenBank/DDBJ databases">
        <authorList>
            <person name="Mudge J."/>
            <person name="Ramaraj T."/>
            <person name="Lindquist I.E."/>
            <person name="Bharti A.K."/>
            <person name="Sundararajan A."/>
            <person name="Cameron C.T."/>
            <person name="Woodward J.E."/>
            <person name="May G.D."/>
            <person name="Brubaker C."/>
            <person name="Broadhvest J."/>
            <person name="Wilkins T.A."/>
        </authorList>
    </citation>
    <scope>NUCLEOTIDE SEQUENCE</scope>
    <source>
        <strain evidence="4">cv. AKA8401</strain>
    </source>
</reference>
<name>A0A0B0NH16_GOSAR</name>
<accession>A0A0B0NH16</accession>
<dbReference type="EMBL" id="KN400278">
    <property type="protein sequence ID" value="KHG13813.1"/>
    <property type="molecule type" value="Genomic_DNA"/>
</dbReference>
<gene>
    <name evidence="3" type="ORF">F383_18792</name>
</gene>
<evidence type="ECO:0000313" key="4">
    <source>
        <dbReference type="Proteomes" id="UP000032142"/>
    </source>
</evidence>
<evidence type="ECO:0000256" key="1">
    <source>
        <dbReference type="SAM" id="Phobius"/>
    </source>
</evidence>
<dbReference type="AlphaFoldDB" id="A0A0B0NH16"/>
<keyword evidence="4" id="KW-1185">Reference proteome</keyword>
<keyword evidence="1" id="KW-0812">Transmembrane</keyword>
<keyword evidence="1" id="KW-1133">Transmembrane helix</keyword>
<dbReference type="Proteomes" id="UP000032142">
    <property type="component" value="Unassembled WGS sequence"/>
</dbReference>
<dbReference type="PANTHER" id="PTHR34274">
    <property type="entry name" value="TRANSMEMBRANE PROTEIN"/>
    <property type="match status" value="1"/>
</dbReference>
<organism evidence="3 4">
    <name type="scientific">Gossypium arboreum</name>
    <name type="common">Tree cotton</name>
    <name type="synonym">Gossypium nanking</name>
    <dbReference type="NCBI Taxonomy" id="29729"/>
    <lineage>
        <taxon>Eukaryota</taxon>
        <taxon>Viridiplantae</taxon>
        <taxon>Streptophyta</taxon>
        <taxon>Embryophyta</taxon>
        <taxon>Tracheophyta</taxon>
        <taxon>Spermatophyta</taxon>
        <taxon>Magnoliopsida</taxon>
        <taxon>eudicotyledons</taxon>
        <taxon>Gunneridae</taxon>
        <taxon>Pentapetalae</taxon>
        <taxon>rosids</taxon>
        <taxon>malvids</taxon>
        <taxon>Malvales</taxon>
        <taxon>Malvaceae</taxon>
        <taxon>Malvoideae</taxon>
        <taxon>Gossypium</taxon>
    </lineage>
</organism>